<dbReference type="Gene3D" id="1.10.10.10">
    <property type="entry name" value="Winged helix-like DNA-binding domain superfamily/Winged helix DNA-binding domain"/>
    <property type="match status" value="1"/>
</dbReference>
<keyword evidence="5" id="KW-0804">Transcription</keyword>
<dbReference type="InterPro" id="IPR018356">
    <property type="entry name" value="Tscrpt_reg_HTH_DeoR_CS"/>
</dbReference>
<reference evidence="8 9" key="1">
    <citation type="submission" date="2020-05" db="EMBL/GenBank/DDBJ databases">
        <title>Nakamurella sp. DB0629 isolated from air conditioner.</title>
        <authorList>
            <person name="Kim D.H."/>
            <person name="Kim D.-U."/>
        </authorList>
    </citation>
    <scope>NUCLEOTIDE SEQUENCE [LARGE SCALE GENOMIC DNA]</scope>
    <source>
        <strain evidence="8 9">DB0629</strain>
    </source>
</reference>
<evidence type="ECO:0000313" key="9">
    <source>
        <dbReference type="Proteomes" id="UP000562984"/>
    </source>
</evidence>
<comment type="caution">
    <text evidence="8">The sequence shown here is derived from an EMBL/GenBank/DDBJ whole genome shotgun (WGS) entry which is preliminary data.</text>
</comment>
<dbReference type="EMBL" id="JABEND010000008">
    <property type="protein sequence ID" value="NNG36846.1"/>
    <property type="molecule type" value="Genomic_DNA"/>
</dbReference>
<dbReference type="SUPFAM" id="SSF100950">
    <property type="entry name" value="NagB/RpiA/CoA transferase-like"/>
    <property type="match status" value="1"/>
</dbReference>
<evidence type="ECO:0000256" key="1">
    <source>
        <dbReference type="ARBA" id="ARBA00021390"/>
    </source>
</evidence>
<dbReference type="InterPro" id="IPR037171">
    <property type="entry name" value="NagB/RpiA_transferase-like"/>
</dbReference>
<dbReference type="Gene3D" id="3.40.50.1360">
    <property type="match status" value="1"/>
</dbReference>
<keyword evidence="2" id="KW-0678">Repressor</keyword>
<dbReference type="InterPro" id="IPR036388">
    <property type="entry name" value="WH-like_DNA-bd_sf"/>
</dbReference>
<dbReference type="InterPro" id="IPR001034">
    <property type="entry name" value="DeoR_HTH"/>
</dbReference>
<evidence type="ECO:0000259" key="7">
    <source>
        <dbReference type="PROSITE" id="PS51000"/>
    </source>
</evidence>
<accession>A0A849AB81</accession>
<dbReference type="AlphaFoldDB" id="A0A849AB81"/>
<dbReference type="InterPro" id="IPR014036">
    <property type="entry name" value="DeoR-like_C"/>
</dbReference>
<comment type="function">
    <text evidence="6">Repressor of the lactose catabolism operon. Galactose-6-phosphate is the inducer.</text>
</comment>
<dbReference type="InterPro" id="IPR050313">
    <property type="entry name" value="Carb_Metab_HTH_regulators"/>
</dbReference>
<name>A0A849AB81_9ACTN</name>
<keyword evidence="4" id="KW-0238">DNA-binding</keyword>
<evidence type="ECO:0000256" key="2">
    <source>
        <dbReference type="ARBA" id="ARBA00022491"/>
    </source>
</evidence>
<dbReference type="PRINTS" id="PR00037">
    <property type="entry name" value="HTHLACR"/>
</dbReference>
<dbReference type="Pfam" id="PF08220">
    <property type="entry name" value="HTH_DeoR"/>
    <property type="match status" value="1"/>
</dbReference>
<keyword evidence="9" id="KW-1185">Reference proteome</keyword>
<feature type="domain" description="HTH deoR-type" evidence="7">
    <location>
        <begin position="2"/>
        <end position="57"/>
    </location>
</feature>
<organism evidence="8 9">
    <name type="scientific">Nakamurella aerolata</name>
    <dbReference type="NCBI Taxonomy" id="1656892"/>
    <lineage>
        <taxon>Bacteria</taxon>
        <taxon>Bacillati</taxon>
        <taxon>Actinomycetota</taxon>
        <taxon>Actinomycetes</taxon>
        <taxon>Nakamurellales</taxon>
        <taxon>Nakamurellaceae</taxon>
        <taxon>Nakamurella</taxon>
    </lineage>
</organism>
<dbReference type="PROSITE" id="PS00894">
    <property type="entry name" value="HTH_DEOR_1"/>
    <property type="match status" value="1"/>
</dbReference>
<dbReference type="SMART" id="SM00420">
    <property type="entry name" value="HTH_DEOR"/>
    <property type="match status" value="1"/>
</dbReference>
<keyword evidence="3" id="KW-0805">Transcription regulation</keyword>
<sequence>MKVQRHSRILERVRSGGVVSVEQLSSELAVSPSTIRRDLHQLDRAGVLARVHGGAALPAHLLPDADTARPFATVAKADQDEKLIVARAAAARVRDGEVVALDIGTTTQLLARELRGRPVTVVTNSLAVLDELRDDESVELILLGGLVRRAYRSMVGVLTEDALRQLRVDQAFIGTSGVDTAGQVLDSTFVEVPAKRALVAAAREVVLVADGNKLPGTGTLRVLDVRDVQVLVTTASADPAILALCRELGVEVDVRTIGEAA</sequence>
<dbReference type="GO" id="GO:0003677">
    <property type="term" value="F:DNA binding"/>
    <property type="evidence" value="ECO:0007669"/>
    <property type="project" value="UniProtKB-KW"/>
</dbReference>
<dbReference type="InterPro" id="IPR036390">
    <property type="entry name" value="WH_DNA-bd_sf"/>
</dbReference>
<dbReference type="GO" id="GO:0003700">
    <property type="term" value="F:DNA-binding transcription factor activity"/>
    <property type="evidence" value="ECO:0007669"/>
    <property type="project" value="InterPro"/>
</dbReference>
<dbReference type="PANTHER" id="PTHR30363">
    <property type="entry name" value="HTH-TYPE TRANSCRIPTIONAL REGULATOR SRLR-RELATED"/>
    <property type="match status" value="1"/>
</dbReference>
<evidence type="ECO:0000256" key="5">
    <source>
        <dbReference type="ARBA" id="ARBA00023163"/>
    </source>
</evidence>
<dbReference type="SMART" id="SM01134">
    <property type="entry name" value="DeoRC"/>
    <property type="match status" value="1"/>
</dbReference>
<evidence type="ECO:0000256" key="4">
    <source>
        <dbReference type="ARBA" id="ARBA00023125"/>
    </source>
</evidence>
<evidence type="ECO:0000313" key="8">
    <source>
        <dbReference type="EMBL" id="NNG36846.1"/>
    </source>
</evidence>
<proteinExistence type="predicted"/>
<evidence type="ECO:0000256" key="3">
    <source>
        <dbReference type="ARBA" id="ARBA00023015"/>
    </source>
</evidence>
<gene>
    <name evidence="8" type="ORF">HKD39_14215</name>
</gene>
<dbReference type="PROSITE" id="PS51000">
    <property type="entry name" value="HTH_DEOR_2"/>
    <property type="match status" value="1"/>
</dbReference>
<evidence type="ECO:0000256" key="6">
    <source>
        <dbReference type="ARBA" id="ARBA00024937"/>
    </source>
</evidence>
<dbReference type="SUPFAM" id="SSF46785">
    <property type="entry name" value="Winged helix' DNA-binding domain"/>
    <property type="match status" value="1"/>
</dbReference>
<protein>
    <recommendedName>
        <fullName evidence="1">Lactose phosphotransferase system repressor</fullName>
    </recommendedName>
</protein>
<dbReference type="Proteomes" id="UP000562984">
    <property type="component" value="Unassembled WGS sequence"/>
</dbReference>
<dbReference type="RefSeq" id="WP_171200532.1">
    <property type="nucleotide sequence ID" value="NZ_JABEND010000008.1"/>
</dbReference>
<dbReference type="PANTHER" id="PTHR30363:SF4">
    <property type="entry name" value="GLYCEROL-3-PHOSPHATE REGULON REPRESSOR"/>
    <property type="match status" value="1"/>
</dbReference>
<dbReference type="Pfam" id="PF00455">
    <property type="entry name" value="DeoRC"/>
    <property type="match status" value="1"/>
</dbReference>